<evidence type="ECO:0000313" key="3">
    <source>
        <dbReference type="Proteomes" id="UP000078492"/>
    </source>
</evidence>
<gene>
    <name evidence="2" type="ORF">ALC57_09550</name>
</gene>
<keyword evidence="3" id="KW-1185">Reference proteome</keyword>
<reference evidence="2 3" key="1">
    <citation type="submission" date="2015-09" db="EMBL/GenBank/DDBJ databases">
        <title>Trachymyrmex cornetzi WGS genome.</title>
        <authorList>
            <person name="Nygaard S."/>
            <person name="Hu H."/>
            <person name="Boomsma J."/>
            <person name="Zhang G."/>
        </authorList>
    </citation>
    <scope>NUCLEOTIDE SEQUENCE [LARGE SCALE GENOMIC DNA]</scope>
    <source>
        <strain evidence="2">Tcor2-1</strain>
        <tissue evidence="2">Whole body</tissue>
    </source>
</reference>
<evidence type="ECO:0008006" key="4">
    <source>
        <dbReference type="Google" id="ProtNLM"/>
    </source>
</evidence>
<proteinExistence type="predicted"/>
<evidence type="ECO:0000256" key="1">
    <source>
        <dbReference type="SAM" id="MobiDB-lite"/>
    </source>
</evidence>
<dbReference type="Proteomes" id="UP000078492">
    <property type="component" value="Unassembled WGS sequence"/>
</dbReference>
<dbReference type="AlphaFoldDB" id="A0A151J586"/>
<feature type="region of interest" description="Disordered" evidence="1">
    <location>
        <begin position="1"/>
        <end position="23"/>
    </location>
</feature>
<protein>
    <recommendedName>
        <fullName evidence="4">MADF domain-containing protein</fullName>
    </recommendedName>
</protein>
<sequence>MRDTFMSNLRRVKESKRSGKGTTDIYTPKWSLYDRLKFLQKTVIQSTSTSNLNISSEKFDDIQIEQTLNESLK</sequence>
<dbReference type="EMBL" id="KQ980036">
    <property type="protein sequence ID" value="KYN18149.1"/>
    <property type="molecule type" value="Genomic_DNA"/>
</dbReference>
<accession>A0A151J586</accession>
<evidence type="ECO:0000313" key="2">
    <source>
        <dbReference type="EMBL" id="KYN18149.1"/>
    </source>
</evidence>
<organism evidence="2 3">
    <name type="scientific">Trachymyrmex cornetzi</name>
    <dbReference type="NCBI Taxonomy" id="471704"/>
    <lineage>
        <taxon>Eukaryota</taxon>
        <taxon>Metazoa</taxon>
        <taxon>Ecdysozoa</taxon>
        <taxon>Arthropoda</taxon>
        <taxon>Hexapoda</taxon>
        <taxon>Insecta</taxon>
        <taxon>Pterygota</taxon>
        <taxon>Neoptera</taxon>
        <taxon>Endopterygota</taxon>
        <taxon>Hymenoptera</taxon>
        <taxon>Apocrita</taxon>
        <taxon>Aculeata</taxon>
        <taxon>Formicoidea</taxon>
        <taxon>Formicidae</taxon>
        <taxon>Myrmicinae</taxon>
        <taxon>Trachymyrmex</taxon>
    </lineage>
</organism>
<name>A0A151J586_9HYME</name>